<feature type="chain" id="PRO_5005404909" description="Secreted protein" evidence="2">
    <location>
        <begin position="26"/>
        <end position="81"/>
    </location>
</feature>
<dbReference type="HOGENOM" id="CLU_2574183_0_0_1"/>
<gene>
    <name evidence="3" type="ORF">M419DRAFT_72211</name>
</gene>
<proteinExistence type="predicted"/>
<evidence type="ECO:0000313" key="4">
    <source>
        <dbReference type="Proteomes" id="UP000024376"/>
    </source>
</evidence>
<evidence type="ECO:0000313" key="3">
    <source>
        <dbReference type="EMBL" id="ETS05602.1"/>
    </source>
</evidence>
<reference evidence="4" key="1">
    <citation type="journal article" date="2013" name="Ind. Biotechnol.">
        <title>Comparative genomics analysis of Trichoderma reesei strains.</title>
        <authorList>
            <person name="Koike H."/>
            <person name="Aerts A."/>
            <person name="LaButti K."/>
            <person name="Grigoriev I.V."/>
            <person name="Baker S.E."/>
        </authorList>
    </citation>
    <scope>NUCLEOTIDE SEQUENCE [LARGE SCALE GENOMIC DNA]</scope>
    <source>
        <strain evidence="4">ATCC 56765 / BCRC 32924 / NRRL 11460 / Rut C-30</strain>
    </source>
</reference>
<protein>
    <recommendedName>
        <fullName evidence="5">Secreted protein</fullName>
    </recommendedName>
</protein>
<evidence type="ECO:0000256" key="1">
    <source>
        <dbReference type="SAM" id="MobiDB-lite"/>
    </source>
</evidence>
<name>A0A024SIF2_HYPJR</name>
<dbReference type="EMBL" id="KI911140">
    <property type="protein sequence ID" value="ETS05602.1"/>
    <property type="molecule type" value="Genomic_DNA"/>
</dbReference>
<accession>A0A024SIF2</accession>
<dbReference type="AlphaFoldDB" id="A0A024SIF2"/>
<sequence length="81" mass="9052">MLMLLMLLLLMLLLLMLSRRQPVKAICQPLRQPATSSPGHTAASRNAPIHQCAESPPPRAKVYKHDDRYIHDIDIAAKARG</sequence>
<evidence type="ECO:0008006" key="5">
    <source>
        <dbReference type="Google" id="ProtNLM"/>
    </source>
</evidence>
<feature type="signal peptide" evidence="2">
    <location>
        <begin position="1"/>
        <end position="25"/>
    </location>
</feature>
<organism evidence="3 4">
    <name type="scientific">Hypocrea jecorina (strain ATCC 56765 / BCRC 32924 / NRRL 11460 / Rut C-30)</name>
    <name type="common">Trichoderma reesei</name>
    <dbReference type="NCBI Taxonomy" id="1344414"/>
    <lineage>
        <taxon>Eukaryota</taxon>
        <taxon>Fungi</taxon>
        <taxon>Dikarya</taxon>
        <taxon>Ascomycota</taxon>
        <taxon>Pezizomycotina</taxon>
        <taxon>Sordariomycetes</taxon>
        <taxon>Hypocreomycetidae</taxon>
        <taxon>Hypocreales</taxon>
        <taxon>Hypocreaceae</taxon>
        <taxon>Trichoderma</taxon>
    </lineage>
</organism>
<feature type="region of interest" description="Disordered" evidence="1">
    <location>
        <begin position="31"/>
        <end position="58"/>
    </location>
</feature>
<dbReference type="Proteomes" id="UP000024376">
    <property type="component" value="Unassembled WGS sequence"/>
</dbReference>
<keyword evidence="2" id="KW-0732">Signal</keyword>
<evidence type="ECO:0000256" key="2">
    <source>
        <dbReference type="SAM" id="SignalP"/>
    </source>
</evidence>
<dbReference type="KEGG" id="trr:M419DRAFT_72211"/>